<keyword evidence="1" id="KW-0812">Transmembrane</keyword>
<feature type="transmembrane region" description="Helical" evidence="1">
    <location>
        <begin position="5"/>
        <end position="27"/>
    </location>
</feature>
<dbReference type="EMBL" id="OY569118">
    <property type="protein sequence ID" value="CAJ1004230.1"/>
    <property type="molecule type" value="Genomic_DNA"/>
</dbReference>
<keyword evidence="1" id="KW-0472">Membrane</keyword>
<keyword evidence="1" id="KW-1133">Transmembrane helix</keyword>
<gene>
    <name evidence="2" type="ORF">BSPP4475_18105</name>
</gene>
<dbReference type="RefSeq" id="WP_171567412.1">
    <property type="nucleotide sequence ID" value="NZ_JAUSVZ010000009.1"/>
</dbReference>
<reference evidence="2" key="1">
    <citation type="submission" date="2023-07" db="EMBL/GenBank/DDBJ databases">
        <authorList>
            <person name="Ivanov I."/>
            <person name="Teneva D."/>
            <person name="Stoikov I."/>
        </authorList>
    </citation>
    <scope>NUCLEOTIDE SEQUENCE</scope>
    <source>
        <strain evidence="2">4475</strain>
    </source>
</reference>
<dbReference type="KEGG" id="bayd:BSPP4475_18105"/>
<evidence type="ECO:0000256" key="1">
    <source>
        <dbReference type="SAM" id="Phobius"/>
    </source>
</evidence>
<dbReference type="AlphaFoldDB" id="A0AA48MDG3"/>
<accession>A0AA48MDG3</accession>
<feature type="transmembrane region" description="Helical" evidence="1">
    <location>
        <begin position="33"/>
        <end position="50"/>
    </location>
</feature>
<keyword evidence="3" id="KW-1185">Reference proteome</keyword>
<organism evidence="2 3">
    <name type="scientific">Brevibacillus aydinogluensis</name>
    <dbReference type="NCBI Taxonomy" id="927786"/>
    <lineage>
        <taxon>Bacteria</taxon>
        <taxon>Bacillati</taxon>
        <taxon>Bacillota</taxon>
        <taxon>Bacilli</taxon>
        <taxon>Bacillales</taxon>
        <taxon>Paenibacillaceae</taxon>
        <taxon>Brevibacillus</taxon>
    </lineage>
</organism>
<sequence length="59" mass="6835">MSQRFWNIAGVIMYGVMLPLSCLFIVLGEPIPFALFAIWITFPFIEQSAMEQLRRKNAQ</sequence>
<protein>
    <submittedName>
        <fullName evidence="2">Competence protein</fullName>
    </submittedName>
</protein>
<proteinExistence type="predicted"/>
<name>A0AA48MDG3_9BACL</name>
<evidence type="ECO:0000313" key="2">
    <source>
        <dbReference type="EMBL" id="CAJ1004230.1"/>
    </source>
</evidence>
<dbReference type="Proteomes" id="UP001189619">
    <property type="component" value="Chromosome"/>
</dbReference>
<evidence type="ECO:0000313" key="3">
    <source>
        <dbReference type="Proteomes" id="UP001189619"/>
    </source>
</evidence>